<reference evidence="5 6" key="1">
    <citation type="journal article" date="2013" name="Genome Announc.">
        <title>Draft Genome Sequence of 'Candidatus Halobonum tyrrellensis' Strain G22, Isolated from the Hypersaline Waters of Lake Tyrrell, Australia.</title>
        <authorList>
            <person name="Ugalde J.A."/>
            <person name="Narasingarao P."/>
            <person name="Kuo S."/>
            <person name="Podell S."/>
            <person name="Allen E.E."/>
        </authorList>
    </citation>
    <scope>NUCLEOTIDE SEQUENCE [LARGE SCALE GENOMIC DNA]</scope>
    <source>
        <strain evidence="5 6">G22</strain>
    </source>
</reference>
<keyword evidence="6" id="KW-1185">Reference proteome</keyword>
<name>V4HHR1_9EURY</name>
<protein>
    <submittedName>
        <fullName evidence="5">Family 5 extracellular solute-binding protein</fullName>
    </submittedName>
</protein>
<dbReference type="Pfam" id="PF00496">
    <property type="entry name" value="SBP_bac_5"/>
    <property type="match status" value="1"/>
</dbReference>
<feature type="domain" description="Solute-binding protein family 5" evidence="4">
    <location>
        <begin position="83"/>
        <end position="435"/>
    </location>
</feature>
<proteinExistence type="inferred from homology"/>
<dbReference type="GO" id="GO:0043190">
    <property type="term" value="C:ATP-binding cassette (ABC) transporter complex"/>
    <property type="evidence" value="ECO:0007669"/>
    <property type="project" value="InterPro"/>
</dbReference>
<dbReference type="STRING" id="1324957.K933_14253"/>
<evidence type="ECO:0000256" key="1">
    <source>
        <dbReference type="ARBA" id="ARBA00005695"/>
    </source>
</evidence>
<keyword evidence="3" id="KW-0732">Signal</keyword>
<dbReference type="RefSeq" id="WP_023395424.1">
    <property type="nucleotide sequence ID" value="NZ_ASGZ01000059.1"/>
</dbReference>
<evidence type="ECO:0000256" key="2">
    <source>
        <dbReference type="ARBA" id="ARBA00022448"/>
    </source>
</evidence>
<dbReference type="EMBL" id="ASGZ01000059">
    <property type="protein sequence ID" value="ESP87444.1"/>
    <property type="molecule type" value="Genomic_DNA"/>
</dbReference>
<dbReference type="PANTHER" id="PTHR30290:SF9">
    <property type="entry name" value="OLIGOPEPTIDE-BINDING PROTEIN APPA"/>
    <property type="match status" value="1"/>
</dbReference>
<dbReference type="InterPro" id="IPR000914">
    <property type="entry name" value="SBP_5_dom"/>
</dbReference>
<dbReference type="Gene3D" id="3.40.190.10">
    <property type="entry name" value="Periplasmic binding protein-like II"/>
    <property type="match status" value="1"/>
</dbReference>
<dbReference type="GO" id="GO:1904680">
    <property type="term" value="F:peptide transmembrane transporter activity"/>
    <property type="evidence" value="ECO:0007669"/>
    <property type="project" value="TreeGrafter"/>
</dbReference>
<evidence type="ECO:0000256" key="3">
    <source>
        <dbReference type="ARBA" id="ARBA00022729"/>
    </source>
</evidence>
<dbReference type="CDD" id="cd00995">
    <property type="entry name" value="PBP2_NikA_DppA_OppA_like"/>
    <property type="match status" value="1"/>
</dbReference>
<dbReference type="GO" id="GO:0015833">
    <property type="term" value="P:peptide transport"/>
    <property type="evidence" value="ECO:0007669"/>
    <property type="project" value="TreeGrafter"/>
</dbReference>
<dbReference type="GO" id="GO:0042597">
    <property type="term" value="C:periplasmic space"/>
    <property type="evidence" value="ECO:0007669"/>
    <property type="project" value="UniProtKB-ARBA"/>
</dbReference>
<keyword evidence="2" id="KW-0813">Transport</keyword>
<dbReference type="eggNOG" id="arCOG01534">
    <property type="taxonomic scope" value="Archaea"/>
</dbReference>
<dbReference type="Gene3D" id="3.10.105.10">
    <property type="entry name" value="Dipeptide-binding Protein, Domain 3"/>
    <property type="match status" value="1"/>
</dbReference>
<dbReference type="OrthoDB" id="233597at2157"/>
<dbReference type="InterPro" id="IPR030678">
    <property type="entry name" value="Peptide/Ni-bd"/>
</dbReference>
<sequence length="519" mass="56040">MSERDPHVRRRRLLGAAGVGLAGTAGLAGYARTTGAAGSARARLATLDPPVTLDPVEAASVGSERAVEKLFDGLYAYDDGLGVVPRIADGPPRRPDATTAEVDLRADARFQNGRAVTPEDVAYSFEAPVAEDAPTKWRVDPVESVETVSASTVRVHLSHPYPALDHLLTHPVVPKAEREANPERFARDPVGSGPFAAASFTPEKKTVLDRWGEYWGETPPVDRLVFAAVGSPVTQMMGLATNRSDAIQPVSPLLAGRVADVTGASVRRRPGLRTVYFGFNCNEGPTTDPAVREAIRYCIDVDEAVEELVEPLGRRAYGLLPPQVAEAWGMPTEEWRETAVGQNAERARRLFREADATSGQLKILTPPNPKLKELGETLARGLRDAGRGALVTETGWERYLDRYVSGAERDYSVFVGSVAGTADPDSYLYPAVHENVEGLTNGLFYRDEGVMEAIAAARATTDRAERRRLYESALSTLADEHVYLPVCTFANSLAVDPDASALRLHPLAGRTPRLVGGEP</sequence>
<comment type="caution">
    <text evidence="5">The sequence shown here is derived from an EMBL/GenBank/DDBJ whole genome shotgun (WGS) entry which is preliminary data.</text>
</comment>
<dbReference type="InterPro" id="IPR006311">
    <property type="entry name" value="TAT_signal"/>
</dbReference>
<dbReference type="PATRIC" id="fig|1324957.4.peg.2889"/>
<gene>
    <name evidence="5" type="ORF">K933_14253</name>
</gene>
<dbReference type="PANTHER" id="PTHR30290">
    <property type="entry name" value="PERIPLASMIC BINDING COMPONENT OF ABC TRANSPORTER"/>
    <property type="match status" value="1"/>
</dbReference>
<dbReference type="PROSITE" id="PS51318">
    <property type="entry name" value="TAT"/>
    <property type="match status" value="1"/>
</dbReference>
<dbReference type="SUPFAM" id="SSF53850">
    <property type="entry name" value="Periplasmic binding protein-like II"/>
    <property type="match status" value="1"/>
</dbReference>
<evidence type="ECO:0000259" key="4">
    <source>
        <dbReference type="Pfam" id="PF00496"/>
    </source>
</evidence>
<dbReference type="AlphaFoldDB" id="V4HHR1"/>
<dbReference type="PIRSF" id="PIRSF002741">
    <property type="entry name" value="MppA"/>
    <property type="match status" value="1"/>
</dbReference>
<dbReference type="InterPro" id="IPR039424">
    <property type="entry name" value="SBP_5"/>
</dbReference>
<evidence type="ECO:0000313" key="5">
    <source>
        <dbReference type="EMBL" id="ESP87444.1"/>
    </source>
</evidence>
<organism evidence="5 6">
    <name type="scientific">Candidatus Halobonum tyrrellensis G22</name>
    <dbReference type="NCBI Taxonomy" id="1324957"/>
    <lineage>
        <taxon>Archaea</taxon>
        <taxon>Methanobacteriati</taxon>
        <taxon>Methanobacteriota</taxon>
        <taxon>Stenosarchaea group</taxon>
        <taxon>Halobacteria</taxon>
        <taxon>Halobacteriales</taxon>
        <taxon>Haloferacaceae</taxon>
        <taxon>Candidatus Halobonum</taxon>
    </lineage>
</organism>
<evidence type="ECO:0000313" key="6">
    <source>
        <dbReference type="Proteomes" id="UP000017840"/>
    </source>
</evidence>
<accession>V4HHR1</accession>
<dbReference type="Proteomes" id="UP000017840">
    <property type="component" value="Unassembled WGS sequence"/>
</dbReference>
<comment type="similarity">
    <text evidence="1">Belongs to the bacterial solute-binding protein 5 family.</text>
</comment>